<dbReference type="EMBL" id="AXZF01000128">
    <property type="protein sequence ID" value="ERT66908.1"/>
    <property type="molecule type" value="Genomic_DNA"/>
</dbReference>
<feature type="non-terminal residue" evidence="2">
    <location>
        <position position="193"/>
    </location>
</feature>
<keyword evidence="3" id="KW-1185">Reference proteome</keyword>
<reference evidence="2 3" key="1">
    <citation type="submission" date="2013-08" db="EMBL/GenBank/DDBJ databases">
        <authorList>
            <person name="Weinstock G."/>
            <person name="Sodergren E."/>
            <person name="Wylie T."/>
            <person name="Fulton L."/>
            <person name="Fulton R."/>
            <person name="Fronick C."/>
            <person name="O'Laughlin M."/>
            <person name="Godfrey J."/>
            <person name="Miner T."/>
            <person name="Herter B."/>
            <person name="Appelbaum E."/>
            <person name="Cordes M."/>
            <person name="Lek S."/>
            <person name="Wollam A."/>
            <person name="Pepin K.H."/>
            <person name="Palsikar V.B."/>
            <person name="Mitreva M."/>
            <person name="Wilson R.K."/>
        </authorList>
    </citation>
    <scope>NUCLEOTIDE SEQUENCE [LARGE SCALE GENOMIC DNA]</scope>
    <source>
        <strain evidence="2 3">ATCC BAA-474</strain>
    </source>
</reference>
<feature type="coiled-coil region" evidence="1">
    <location>
        <begin position="19"/>
        <end position="56"/>
    </location>
</feature>
<organism evidence="2 3">
    <name type="scientific">Cetobacterium somerae ATCC BAA-474</name>
    <dbReference type="NCBI Taxonomy" id="1319815"/>
    <lineage>
        <taxon>Bacteria</taxon>
        <taxon>Fusobacteriati</taxon>
        <taxon>Fusobacteriota</taxon>
        <taxon>Fusobacteriia</taxon>
        <taxon>Fusobacteriales</taxon>
        <taxon>Fusobacteriaceae</taxon>
        <taxon>Cetobacterium</taxon>
    </lineage>
</organism>
<evidence type="ECO:0000313" key="2">
    <source>
        <dbReference type="EMBL" id="ERT66908.1"/>
    </source>
</evidence>
<name>U7V7Y9_9FUSO</name>
<gene>
    <name evidence="2" type="ORF">HMPREF0202_02497</name>
</gene>
<evidence type="ECO:0000313" key="3">
    <source>
        <dbReference type="Proteomes" id="UP000017081"/>
    </source>
</evidence>
<feature type="non-terminal residue" evidence="2">
    <location>
        <position position="1"/>
    </location>
</feature>
<dbReference type="STRING" id="1319815.HMPREF0202_02497"/>
<sequence length="193" mass="23112">LEGINVQILKVEHELLSSFNMEKNRLDSLNLLLKNLNNDKLNLEKYLDQFEETIQENEFKVYAEEKLKNSFNTMFNIFNQSNYEIKKAEKILKNIPRQLENLETTSLNILTKGKYCKLKKQLDYHNLKLREYEITYNHKIGNENELNFFKKEIERLNESNKVILSQIEKIKSDYSTPEMKNKKIRIEKSIESK</sequence>
<keyword evidence="1" id="KW-0175">Coiled coil</keyword>
<dbReference type="Proteomes" id="UP000017081">
    <property type="component" value="Unassembled WGS sequence"/>
</dbReference>
<comment type="caution">
    <text evidence="2">The sequence shown here is derived from an EMBL/GenBank/DDBJ whole genome shotgun (WGS) entry which is preliminary data.</text>
</comment>
<dbReference type="AlphaFoldDB" id="U7V7Y9"/>
<dbReference type="HOGENOM" id="CLU_1411482_0_0_0"/>
<accession>U7V7Y9</accession>
<evidence type="ECO:0000256" key="1">
    <source>
        <dbReference type="SAM" id="Coils"/>
    </source>
</evidence>
<protein>
    <submittedName>
        <fullName evidence="2">Uncharacterized protein</fullName>
    </submittedName>
</protein>
<proteinExistence type="predicted"/>